<keyword evidence="2 5" id="KW-0238">DNA-binding</keyword>
<gene>
    <name evidence="5" type="ORF">SAMN06265360_10343</name>
</gene>
<evidence type="ECO:0000256" key="3">
    <source>
        <dbReference type="ARBA" id="ARBA00023163"/>
    </source>
</evidence>
<dbReference type="SUPFAM" id="SSF46785">
    <property type="entry name" value="Winged helix' DNA-binding domain"/>
    <property type="match status" value="1"/>
</dbReference>
<dbReference type="SMART" id="SM00345">
    <property type="entry name" value="HTH_GNTR"/>
    <property type="match status" value="1"/>
</dbReference>
<sequence>MDITLRHRSSGSYELPDLITLEPGRRNASSLSEMAYYLLRDRLITLEIPPGATIDERALQADLGLGRTPVREALRRLADDRLVHVVPRRGMFARHADLGDLSAISEVRIEFESYAAYLAANRATAADRNAIVDMLGELDAAREATDHRELIRLDLRTHRIVHRATHNAYLAATLEEYYVHSLRMWFLVLGRVQRLDRAVEEHRELLAAVLDGNAHAAEQILRKHVAAFEGEIRAVL</sequence>
<dbReference type="Pfam" id="PF07729">
    <property type="entry name" value="FCD"/>
    <property type="match status" value="1"/>
</dbReference>
<dbReference type="Gene3D" id="1.10.10.10">
    <property type="entry name" value="Winged helix-like DNA-binding domain superfamily/Winged helix DNA-binding domain"/>
    <property type="match status" value="1"/>
</dbReference>
<feature type="domain" description="HTH gntR-type" evidence="4">
    <location>
        <begin position="29"/>
        <end position="96"/>
    </location>
</feature>
<keyword evidence="6" id="KW-1185">Reference proteome</keyword>
<dbReference type="Gene3D" id="1.20.120.530">
    <property type="entry name" value="GntR ligand-binding domain-like"/>
    <property type="match status" value="1"/>
</dbReference>
<organism evidence="5 6">
    <name type="scientific">Haloechinothrix alba</name>
    <dbReference type="NCBI Taxonomy" id="664784"/>
    <lineage>
        <taxon>Bacteria</taxon>
        <taxon>Bacillati</taxon>
        <taxon>Actinomycetota</taxon>
        <taxon>Actinomycetes</taxon>
        <taxon>Pseudonocardiales</taxon>
        <taxon>Pseudonocardiaceae</taxon>
        <taxon>Haloechinothrix</taxon>
    </lineage>
</organism>
<evidence type="ECO:0000313" key="5">
    <source>
        <dbReference type="EMBL" id="SNR35004.1"/>
    </source>
</evidence>
<dbReference type="GO" id="GO:0003700">
    <property type="term" value="F:DNA-binding transcription factor activity"/>
    <property type="evidence" value="ECO:0007669"/>
    <property type="project" value="InterPro"/>
</dbReference>
<reference evidence="5 6" key="1">
    <citation type="submission" date="2017-06" db="EMBL/GenBank/DDBJ databases">
        <authorList>
            <person name="Kim H.J."/>
            <person name="Triplett B.A."/>
        </authorList>
    </citation>
    <scope>NUCLEOTIDE SEQUENCE [LARGE SCALE GENOMIC DNA]</scope>
    <source>
        <strain evidence="5 6">DSM 45207</strain>
    </source>
</reference>
<dbReference type="AlphaFoldDB" id="A0A238VLF7"/>
<proteinExistence type="predicted"/>
<protein>
    <submittedName>
        <fullName evidence="5">DNA-binding transcriptional regulator, GntR family</fullName>
    </submittedName>
</protein>
<dbReference type="InterPro" id="IPR036388">
    <property type="entry name" value="WH-like_DNA-bd_sf"/>
</dbReference>
<dbReference type="InterPro" id="IPR011711">
    <property type="entry name" value="GntR_C"/>
</dbReference>
<dbReference type="InterPro" id="IPR008920">
    <property type="entry name" value="TF_FadR/GntR_C"/>
</dbReference>
<dbReference type="Proteomes" id="UP000198348">
    <property type="component" value="Unassembled WGS sequence"/>
</dbReference>
<dbReference type="SMART" id="SM00895">
    <property type="entry name" value="FCD"/>
    <property type="match status" value="1"/>
</dbReference>
<accession>A0A238VLF7</accession>
<evidence type="ECO:0000256" key="2">
    <source>
        <dbReference type="ARBA" id="ARBA00023125"/>
    </source>
</evidence>
<dbReference type="SUPFAM" id="SSF48008">
    <property type="entry name" value="GntR ligand-binding domain-like"/>
    <property type="match status" value="1"/>
</dbReference>
<dbReference type="PANTHER" id="PTHR43537">
    <property type="entry name" value="TRANSCRIPTIONAL REGULATOR, GNTR FAMILY"/>
    <property type="match status" value="1"/>
</dbReference>
<evidence type="ECO:0000259" key="4">
    <source>
        <dbReference type="PROSITE" id="PS50949"/>
    </source>
</evidence>
<evidence type="ECO:0000313" key="6">
    <source>
        <dbReference type="Proteomes" id="UP000198348"/>
    </source>
</evidence>
<dbReference type="InterPro" id="IPR000524">
    <property type="entry name" value="Tscrpt_reg_HTH_GntR"/>
</dbReference>
<dbReference type="Pfam" id="PF00392">
    <property type="entry name" value="GntR"/>
    <property type="match status" value="1"/>
</dbReference>
<dbReference type="RefSeq" id="WP_089299923.1">
    <property type="nucleotide sequence ID" value="NZ_FZNW01000003.1"/>
</dbReference>
<dbReference type="InterPro" id="IPR036390">
    <property type="entry name" value="WH_DNA-bd_sf"/>
</dbReference>
<keyword evidence="3" id="KW-0804">Transcription</keyword>
<dbReference type="PANTHER" id="PTHR43537:SF24">
    <property type="entry name" value="GLUCONATE OPERON TRANSCRIPTIONAL REPRESSOR"/>
    <property type="match status" value="1"/>
</dbReference>
<evidence type="ECO:0000256" key="1">
    <source>
        <dbReference type="ARBA" id="ARBA00023015"/>
    </source>
</evidence>
<name>A0A238VLF7_9PSEU</name>
<dbReference type="PROSITE" id="PS50949">
    <property type="entry name" value="HTH_GNTR"/>
    <property type="match status" value="1"/>
</dbReference>
<dbReference type="EMBL" id="FZNW01000003">
    <property type="protein sequence ID" value="SNR35004.1"/>
    <property type="molecule type" value="Genomic_DNA"/>
</dbReference>
<dbReference type="OrthoDB" id="8680240at2"/>
<dbReference type="GO" id="GO:0003677">
    <property type="term" value="F:DNA binding"/>
    <property type="evidence" value="ECO:0007669"/>
    <property type="project" value="UniProtKB-KW"/>
</dbReference>
<keyword evidence="1" id="KW-0805">Transcription regulation</keyword>